<protein>
    <submittedName>
        <fullName evidence="1">Uncharacterized protein</fullName>
    </submittedName>
</protein>
<evidence type="ECO:0000313" key="2">
    <source>
        <dbReference type="Proteomes" id="UP000887159"/>
    </source>
</evidence>
<dbReference type="EMBL" id="BMAU01021369">
    <property type="protein sequence ID" value="GFY24088.1"/>
    <property type="molecule type" value="Genomic_DNA"/>
</dbReference>
<gene>
    <name evidence="1" type="primary">NCL1_60214</name>
    <name evidence="1" type="ORF">TNCV_1011411</name>
</gene>
<name>A0A8X6VX37_TRICX</name>
<dbReference type="Proteomes" id="UP000887159">
    <property type="component" value="Unassembled WGS sequence"/>
</dbReference>
<evidence type="ECO:0000313" key="1">
    <source>
        <dbReference type="EMBL" id="GFY24088.1"/>
    </source>
</evidence>
<dbReference type="AlphaFoldDB" id="A0A8X6VX37"/>
<sequence length="131" mass="15138">MKIRLQKTGESLQEYASEVERLTNLAFSDHPATVREAISQPYFVHDLKDGEMQKAVRMAYVQDLKSALLYALKVEAANEANYSDSHSVRGARVTTDAPCESPWRKEIEKLRKEIQNLMAQRQNLRRRRITC</sequence>
<proteinExistence type="predicted"/>
<keyword evidence="2" id="KW-1185">Reference proteome</keyword>
<organism evidence="1 2">
    <name type="scientific">Trichonephila clavipes</name>
    <name type="common">Golden silk orbweaver</name>
    <name type="synonym">Nephila clavipes</name>
    <dbReference type="NCBI Taxonomy" id="2585209"/>
    <lineage>
        <taxon>Eukaryota</taxon>
        <taxon>Metazoa</taxon>
        <taxon>Ecdysozoa</taxon>
        <taxon>Arthropoda</taxon>
        <taxon>Chelicerata</taxon>
        <taxon>Arachnida</taxon>
        <taxon>Araneae</taxon>
        <taxon>Araneomorphae</taxon>
        <taxon>Entelegynae</taxon>
        <taxon>Araneoidea</taxon>
        <taxon>Nephilidae</taxon>
        <taxon>Trichonephila</taxon>
    </lineage>
</organism>
<accession>A0A8X6VX37</accession>
<comment type="caution">
    <text evidence="1">The sequence shown here is derived from an EMBL/GenBank/DDBJ whole genome shotgun (WGS) entry which is preliminary data.</text>
</comment>
<reference evidence="1" key="1">
    <citation type="submission" date="2020-08" db="EMBL/GenBank/DDBJ databases">
        <title>Multicomponent nature underlies the extraordinary mechanical properties of spider dragline silk.</title>
        <authorList>
            <person name="Kono N."/>
            <person name="Nakamura H."/>
            <person name="Mori M."/>
            <person name="Yoshida Y."/>
            <person name="Ohtoshi R."/>
            <person name="Malay A.D."/>
            <person name="Moran D.A.P."/>
            <person name="Tomita M."/>
            <person name="Numata K."/>
            <person name="Arakawa K."/>
        </authorList>
    </citation>
    <scope>NUCLEOTIDE SEQUENCE</scope>
</reference>